<accession>A0A2W7QQN7</accession>
<protein>
    <submittedName>
        <fullName evidence="1">Uncharacterized protein</fullName>
    </submittedName>
</protein>
<dbReference type="RefSeq" id="WP_170139690.1">
    <property type="nucleotide sequence ID" value="NZ_QKZS01000011.1"/>
</dbReference>
<reference evidence="1 2" key="1">
    <citation type="submission" date="2018-06" db="EMBL/GenBank/DDBJ databases">
        <title>Genomic Encyclopedia of Archaeal and Bacterial Type Strains, Phase II (KMG-II): from individual species to whole genera.</title>
        <authorList>
            <person name="Goeker M."/>
        </authorList>
    </citation>
    <scope>NUCLEOTIDE SEQUENCE [LARGE SCALE GENOMIC DNA]</scope>
    <source>
        <strain evidence="1 2">DSM 18774</strain>
    </source>
</reference>
<dbReference type="AlphaFoldDB" id="A0A2W7QQN7"/>
<organism evidence="1 2">
    <name type="scientific">Cereibacter changlensis</name>
    <dbReference type="NCBI Taxonomy" id="402884"/>
    <lineage>
        <taxon>Bacteria</taxon>
        <taxon>Pseudomonadati</taxon>
        <taxon>Pseudomonadota</taxon>
        <taxon>Alphaproteobacteria</taxon>
        <taxon>Rhodobacterales</taxon>
        <taxon>Paracoccaceae</taxon>
        <taxon>Cereibacter</taxon>
    </lineage>
</organism>
<name>A0A2W7QQN7_9RHOB</name>
<evidence type="ECO:0000313" key="2">
    <source>
        <dbReference type="Proteomes" id="UP000249538"/>
    </source>
</evidence>
<evidence type="ECO:0000313" key="1">
    <source>
        <dbReference type="EMBL" id="PZX50878.1"/>
    </source>
</evidence>
<comment type="caution">
    <text evidence="1">The sequence shown here is derived from an EMBL/GenBank/DDBJ whole genome shotgun (WGS) entry which is preliminary data.</text>
</comment>
<dbReference type="EMBL" id="QKZS01000011">
    <property type="protein sequence ID" value="PZX50878.1"/>
    <property type="molecule type" value="Genomic_DNA"/>
</dbReference>
<sequence length="47" mass="5005">MDDWLKPPPGRKPSRTVLLCLILGCTGLLLMTDSASQGLSLLLGLLP</sequence>
<dbReference type="Proteomes" id="UP000249538">
    <property type="component" value="Unassembled WGS sequence"/>
</dbReference>
<gene>
    <name evidence="1" type="ORF">LX76_03419</name>
</gene>
<proteinExistence type="predicted"/>